<evidence type="ECO:0000256" key="4">
    <source>
        <dbReference type="SAM" id="MobiDB-lite"/>
    </source>
</evidence>
<evidence type="ECO:0000259" key="6">
    <source>
        <dbReference type="SMART" id="SM01024"/>
    </source>
</evidence>
<dbReference type="EMBL" id="NIDF01000021">
    <property type="protein sequence ID" value="TYJ56646.1"/>
    <property type="molecule type" value="Genomic_DNA"/>
</dbReference>
<evidence type="ECO:0000256" key="1">
    <source>
        <dbReference type="ARBA" id="ARBA00004434"/>
    </source>
</evidence>
<dbReference type="InterPro" id="IPR027417">
    <property type="entry name" value="P-loop_NTPase"/>
</dbReference>
<dbReference type="GO" id="GO:0005743">
    <property type="term" value="C:mitochondrial inner membrane"/>
    <property type="evidence" value="ECO:0007669"/>
    <property type="project" value="UniProtKB-SubCell"/>
</dbReference>
<feature type="region of interest" description="Disordered" evidence="4">
    <location>
        <begin position="561"/>
        <end position="588"/>
    </location>
</feature>
<proteinExistence type="inferred from homology"/>
<feature type="compositionally biased region" description="Basic and acidic residues" evidence="4">
    <location>
        <begin position="569"/>
        <end position="588"/>
    </location>
</feature>
<dbReference type="InterPro" id="IPR014851">
    <property type="entry name" value="BCS1_N"/>
</dbReference>
<dbReference type="Proteomes" id="UP000322245">
    <property type="component" value="Unassembled WGS sequence"/>
</dbReference>
<accession>A0A5D3B347</accession>
<dbReference type="SMART" id="SM01024">
    <property type="entry name" value="BCS1_N"/>
    <property type="match status" value="1"/>
</dbReference>
<protein>
    <recommendedName>
        <fullName evidence="9">AAA+ ATPase domain-containing protein</fullName>
    </recommendedName>
</protein>
<dbReference type="AlphaFoldDB" id="A0A5D3B347"/>
<dbReference type="GO" id="GO:0005524">
    <property type="term" value="F:ATP binding"/>
    <property type="evidence" value="ECO:0007669"/>
    <property type="project" value="InterPro"/>
</dbReference>
<evidence type="ECO:0000259" key="5">
    <source>
        <dbReference type="SMART" id="SM00382"/>
    </source>
</evidence>
<keyword evidence="3" id="KW-0472">Membrane</keyword>
<comment type="similarity">
    <text evidence="2">Belongs to the AAA ATPase family. BCS1 subfamily.</text>
</comment>
<evidence type="ECO:0000256" key="3">
    <source>
        <dbReference type="ARBA" id="ARBA00022792"/>
    </source>
</evidence>
<name>A0A5D3B347_9TREE</name>
<keyword evidence="3" id="KW-0999">Mitochondrion inner membrane</keyword>
<dbReference type="GO" id="GO:0016887">
    <property type="term" value="F:ATP hydrolysis activity"/>
    <property type="evidence" value="ECO:0007669"/>
    <property type="project" value="InterPro"/>
</dbReference>
<keyword evidence="3" id="KW-0496">Mitochondrion</keyword>
<dbReference type="Pfam" id="PF08740">
    <property type="entry name" value="BCS1_N"/>
    <property type="match status" value="1"/>
</dbReference>
<evidence type="ECO:0000313" key="8">
    <source>
        <dbReference type="Proteomes" id="UP000322245"/>
    </source>
</evidence>
<dbReference type="InterPro" id="IPR050747">
    <property type="entry name" value="Mitochondrial_chaperone_BCS1"/>
</dbReference>
<dbReference type="Pfam" id="PF00004">
    <property type="entry name" value="AAA"/>
    <property type="match status" value="2"/>
</dbReference>
<dbReference type="InterPro" id="IPR003959">
    <property type="entry name" value="ATPase_AAA_core"/>
</dbReference>
<feature type="domain" description="BCS1 N-terminal" evidence="6">
    <location>
        <begin position="42"/>
        <end position="234"/>
    </location>
</feature>
<sequence length="588" mass="65854">MSLISVLALSNNLHNLPAKLVSQLSEGSSNPQEIIPLIARVILIWLLVTSGRRLWTYSATCLSRLIFPTVHISARDPSYEMTMVWIAKDPGARRQLHDYELNTTEARWVRSGKRQPRINDKYHAKVDTGGIAAGEHTSSWRAGDVVGQQVPLVDQSIRIKHNGNYLWITRRQSYRFNQGARIEIKPHIIQDFIVDVNKSFYEKEDKELRIFHSKGIEPTWMQPIRRRAREWGSVILPPGMKEEILEGIKRFLSDKDRNWHASKGIPHRKGIILYGEPGAGKTSLVIALASKLNIDMYIINPAQRGMDDAKLSTLLRNCPSETIVLIEDIDCIFSVDRQNSSTANEVNSEEADYSQIDDASDSETQLSRAAAARDGFVGGGQPPSTVTMSGLLNALDGVSSQEGCVVIATTNHLERLDPALIREGRFDDHIHFTFAIPRQARDLYVHLFPFEDFGPYSERSDFDLANEESEKSAVIFTDQADLEKHASDFADAIFSTPNSINLPAEEVKTSKKITMAALQSYLTGYKYAPIDALEGASKWIKDYEATKQEKARVRLTAALGYDYSPKGAPSKEKTSKTTKKVESDVDCS</sequence>
<dbReference type="PANTHER" id="PTHR23070">
    <property type="entry name" value="BCS1 AAA-TYPE ATPASE"/>
    <property type="match status" value="1"/>
</dbReference>
<comment type="caution">
    <text evidence="7">The sequence shown here is derived from an EMBL/GenBank/DDBJ whole genome shotgun (WGS) entry which is preliminary data.</text>
</comment>
<comment type="subcellular location">
    <subcellularLocation>
        <location evidence="1">Mitochondrion inner membrane</location>
        <topology evidence="1">Single-pass membrane protein</topology>
    </subcellularLocation>
</comment>
<gene>
    <name evidence="7" type="ORF">B9479_002576</name>
</gene>
<dbReference type="SUPFAM" id="SSF52540">
    <property type="entry name" value="P-loop containing nucleoside triphosphate hydrolases"/>
    <property type="match status" value="1"/>
</dbReference>
<dbReference type="Gene3D" id="3.40.50.300">
    <property type="entry name" value="P-loop containing nucleotide triphosphate hydrolases"/>
    <property type="match status" value="1"/>
</dbReference>
<dbReference type="InterPro" id="IPR003593">
    <property type="entry name" value="AAA+_ATPase"/>
</dbReference>
<evidence type="ECO:0000313" key="7">
    <source>
        <dbReference type="EMBL" id="TYJ56646.1"/>
    </source>
</evidence>
<organism evidence="7 8">
    <name type="scientific">Cryptococcus floricola</name>
    <dbReference type="NCBI Taxonomy" id="2591691"/>
    <lineage>
        <taxon>Eukaryota</taxon>
        <taxon>Fungi</taxon>
        <taxon>Dikarya</taxon>
        <taxon>Basidiomycota</taxon>
        <taxon>Agaricomycotina</taxon>
        <taxon>Tremellomycetes</taxon>
        <taxon>Tremellales</taxon>
        <taxon>Cryptococcaceae</taxon>
        <taxon>Cryptococcus</taxon>
    </lineage>
</organism>
<keyword evidence="8" id="KW-1185">Reference proteome</keyword>
<dbReference type="SMART" id="SM00382">
    <property type="entry name" value="AAA"/>
    <property type="match status" value="1"/>
</dbReference>
<feature type="domain" description="AAA+ ATPase" evidence="5">
    <location>
        <begin position="267"/>
        <end position="437"/>
    </location>
</feature>
<reference evidence="7 8" key="1">
    <citation type="submission" date="2017-05" db="EMBL/GenBank/DDBJ databases">
        <title>The Genome Sequence of Tsuchiyaea wingfieldii DSM 27421.</title>
        <authorList>
            <person name="Cuomo C."/>
            <person name="Passer A."/>
            <person name="Billmyre B."/>
            <person name="Heitman J."/>
        </authorList>
    </citation>
    <scope>NUCLEOTIDE SEQUENCE [LARGE SCALE GENOMIC DNA]</scope>
    <source>
        <strain evidence="7 8">DSM 27421</strain>
    </source>
</reference>
<evidence type="ECO:0000256" key="2">
    <source>
        <dbReference type="ARBA" id="ARBA00007448"/>
    </source>
</evidence>
<evidence type="ECO:0008006" key="9">
    <source>
        <dbReference type="Google" id="ProtNLM"/>
    </source>
</evidence>